<evidence type="ECO:0000256" key="1">
    <source>
        <dbReference type="SAM" id="MobiDB-lite"/>
    </source>
</evidence>
<protein>
    <submittedName>
        <fullName evidence="2">Uncharacterized protein</fullName>
    </submittedName>
</protein>
<dbReference type="Proteomes" id="UP000325081">
    <property type="component" value="Unassembled WGS sequence"/>
</dbReference>
<keyword evidence="3" id="KW-1185">Reference proteome</keyword>
<evidence type="ECO:0000313" key="3">
    <source>
        <dbReference type="Proteomes" id="UP000325081"/>
    </source>
</evidence>
<reference evidence="3" key="1">
    <citation type="journal article" date="2019" name="Curr. Biol.">
        <title>Genome Sequence of Striga asiatica Provides Insight into the Evolution of Plant Parasitism.</title>
        <authorList>
            <person name="Yoshida S."/>
            <person name="Kim S."/>
            <person name="Wafula E.K."/>
            <person name="Tanskanen J."/>
            <person name="Kim Y.M."/>
            <person name="Honaas L."/>
            <person name="Yang Z."/>
            <person name="Spallek T."/>
            <person name="Conn C.E."/>
            <person name="Ichihashi Y."/>
            <person name="Cheong K."/>
            <person name="Cui S."/>
            <person name="Der J.P."/>
            <person name="Gundlach H."/>
            <person name="Jiao Y."/>
            <person name="Hori C."/>
            <person name="Ishida J.K."/>
            <person name="Kasahara H."/>
            <person name="Kiba T."/>
            <person name="Kim M.S."/>
            <person name="Koo N."/>
            <person name="Laohavisit A."/>
            <person name="Lee Y.H."/>
            <person name="Lumba S."/>
            <person name="McCourt P."/>
            <person name="Mortimer J.C."/>
            <person name="Mutuku J.M."/>
            <person name="Nomura T."/>
            <person name="Sasaki-Sekimoto Y."/>
            <person name="Seto Y."/>
            <person name="Wang Y."/>
            <person name="Wakatake T."/>
            <person name="Sakakibara H."/>
            <person name="Demura T."/>
            <person name="Yamaguchi S."/>
            <person name="Yoneyama K."/>
            <person name="Manabe R.I."/>
            <person name="Nelson D.C."/>
            <person name="Schulman A.H."/>
            <person name="Timko M.P."/>
            <person name="dePamphilis C.W."/>
            <person name="Choi D."/>
            <person name="Shirasu K."/>
        </authorList>
    </citation>
    <scope>NUCLEOTIDE SEQUENCE [LARGE SCALE GENOMIC DNA]</scope>
    <source>
        <strain evidence="3">cv. UVA1</strain>
    </source>
</reference>
<gene>
    <name evidence="2" type="ORF">STAS_26204</name>
</gene>
<sequence>MLSSPVSVFVKWFCFGQKSAARAGVSHPPRVTSSPSAAVGNYRSALVLSQSSGSRLEVKARCRTGGRRSKSRLDVGGQGSLFVFSPEIGAQGRGLLLVVGRRDCREIEAAAELLEMLKWGIYRACSWEKRVLGDSTDRLHTAQRSLSTKMGLASKGEGNLIASGKGNRNGPRLKTPIYGPPV</sequence>
<organism evidence="2 3">
    <name type="scientific">Striga asiatica</name>
    <name type="common">Asiatic witchweed</name>
    <name type="synonym">Buchnera asiatica</name>
    <dbReference type="NCBI Taxonomy" id="4170"/>
    <lineage>
        <taxon>Eukaryota</taxon>
        <taxon>Viridiplantae</taxon>
        <taxon>Streptophyta</taxon>
        <taxon>Embryophyta</taxon>
        <taxon>Tracheophyta</taxon>
        <taxon>Spermatophyta</taxon>
        <taxon>Magnoliopsida</taxon>
        <taxon>eudicotyledons</taxon>
        <taxon>Gunneridae</taxon>
        <taxon>Pentapetalae</taxon>
        <taxon>asterids</taxon>
        <taxon>lamiids</taxon>
        <taxon>Lamiales</taxon>
        <taxon>Orobanchaceae</taxon>
        <taxon>Buchnereae</taxon>
        <taxon>Striga</taxon>
    </lineage>
</organism>
<accession>A0A5A7QUV2</accession>
<evidence type="ECO:0000313" key="2">
    <source>
        <dbReference type="EMBL" id="GER48990.1"/>
    </source>
</evidence>
<dbReference type="EMBL" id="BKCP01008404">
    <property type="protein sequence ID" value="GER48990.1"/>
    <property type="molecule type" value="Genomic_DNA"/>
</dbReference>
<name>A0A5A7QUV2_STRAF</name>
<feature type="region of interest" description="Disordered" evidence="1">
    <location>
        <begin position="159"/>
        <end position="182"/>
    </location>
</feature>
<dbReference type="AlphaFoldDB" id="A0A5A7QUV2"/>
<comment type="caution">
    <text evidence="2">The sequence shown here is derived from an EMBL/GenBank/DDBJ whole genome shotgun (WGS) entry which is preliminary data.</text>
</comment>
<proteinExistence type="predicted"/>